<dbReference type="InterPro" id="IPR000326">
    <property type="entry name" value="PAP2/HPO"/>
</dbReference>
<dbReference type="RefSeq" id="WP_132769410.1">
    <property type="nucleotide sequence ID" value="NZ_SMAB01000013.1"/>
</dbReference>
<evidence type="ECO:0000313" key="3">
    <source>
        <dbReference type="EMBL" id="TCS81290.1"/>
    </source>
</evidence>
<gene>
    <name evidence="3" type="ORF">EDD72_11348</name>
</gene>
<proteinExistence type="predicted"/>
<dbReference type="Proteomes" id="UP000295788">
    <property type="component" value="Unassembled WGS sequence"/>
</dbReference>
<feature type="transmembrane region" description="Helical" evidence="1">
    <location>
        <begin position="157"/>
        <end position="176"/>
    </location>
</feature>
<evidence type="ECO:0000259" key="2">
    <source>
        <dbReference type="SMART" id="SM00014"/>
    </source>
</evidence>
<keyword evidence="4" id="KW-1185">Reference proteome</keyword>
<feature type="domain" description="Phosphatidic acid phosphatase type 2/haloperoxidase" evidence="2">
    <location>
        <begin position="87"/>
        <end position="199"/>
    </location>
</feature>
<reference evidence="3 4" key="1">
    <citation type="submission" date="2019-03" db="EMBL/GenBank/DDBJ databases">
        <title>Genomic Encyclopedia of Type Strains, Phase IV (KMG-IV): sequencing the most valuable type-strain genomes for metagenomic binning, comparative biology and taxonomic classification.</title>
        <authorList>
            <person name="Goeker M."/>
        </authorList>
    </citation>
    <scope>NUCLEOTIDE SEQUENCE [LARGE SCALE GENOMIC DNA]</scope>
    <source>
        <strain evidence="3 4">DSM 23802</strain>
    </source>
</reference>
<dbReference type="Pfam" id="PF01569">
    <property type="entry name" value="PAP2"/>
    <property type="match status" value="1"/>
</dbReference>
<accession>A0A4R3KDY2</accession>
<dbReference type="CDD" id="cd03392">
    <property type="entry name" value="PAP2_like_2"/>
    <property type="match status" value="1"/>
</dbReference>
<dbReference type="PANTHER" id="PTHR14969:SF13">
    <property type="entry name" value="AT30094P"/>
    <property type="match status" value="1"/>
</dbReference>
<feature type="transmembrane region" description="Helical" evidence="1">
    <location>
        <begin position="124"/>
        <end position="145"/>
    </location>
</feature>
<dbReference type="PANTHER" id="PTHR14969">
    <property type="entry name" value="SPHINGOSINE-1-PHOSPHATE PHOSPHOHYDROLASE"/>
    <property type="match status" value="1"/>
</dbReference>
<feature type="transmembrane region" description="Helical" evidence="1">
    <location>
        <begin position="188"/>
        <end position="206"/>
    </location>
</feature>
<organism evidence="3 4">
    <name type="scientific">Tepidibacillus fermentans</name>
    <dbReference type="NCBI Taxonomy" id="1281767"/>
    <lineage>
        <taxon>Bacteria</taxon>
        <taxon>Bacillati</taxon>
        <taxon>Bacillota</taxon>
        <taxon>Bacilli</taxon>
        <taxon>Bacillales</taxon>
        <taxon>Bacillaceae</taxon>
        <taxon>Tepidibacillus</taxon>
    </lineage>
</organism>
<comment type="caution">
    <text evidence="3">The sequence shown here is derived from an EMBL/GenBank/DDBJ whole genome shotgun (WGS) entry which is preliminary data.</text>
</comment>
<dbReference type="EMBL" id="SMAB01000013">
    <property type="protein sequence ID" value="TCS81290.1"/>
    <property type="molecule type" value="Genomic_DNA"/>
</dbReference>
<feature type="transmembrane region" description="Helical" evidence="1">
    <location>
        <begin position="7"/>
        <end position="26"/>
    </location>
</feature>
<keyword evidence="1" id="KW-0812">Transmembrane</keyword>
<name>A0A4R3KDY2_9BACI</name>
<dbReference type="InterPro" id="IPR036938">
    <property type="entry name" value="PAP2/HPO_sf"/>
</dbReference>
<sequence>MKQNKNFSWVFGIGLLLIFGLIAAFVSMDKVQWFDMPIIHWVQFFESPTVTTFMEFFTFVGSGKIVILIIILISIFFYTFLKHRTELVFFILVMLGSHLINKGLKLLFHRQRPSFHQIVEEIGYSFPSGHSMAAFTLYATISFLLWKHIQSRTGRVLMIFFAVVMILAIGISRIYLGVHYPSDVLGGYFASGAWFVFCVTIYQWYLERKLKR</sequence>
<protein>
    <submittedName>
        <fullName evidence="3">Undecaprenyl-diphosphatase</fullName>
    </submittedName>
</protein>
<dbReference type="OrthoDB" id="9789113at2"/>
<keyword evidence="1" id="KW-0472">Membrane</keyword>
<keyword evidence="1" id="KW-1133">Transmembrane helix</keyword>
<evidence type="ECO:0000256" key="1">
    <source>
        <dbReference type="SAM" id="Phobius"/>
    </source>
</evidence>
<feature type="transmembrane region" description="Helical" evidence="1">
    <location>
        <begin position="87"/>
        <end position="104"/>
    </location>
</feature>
<feature type="transmembrane region" description="Helical" evidence="1">
    <location>
        <begin position="56"/>
        <end position="80"/>
    </location>
</feature>
<evidence type="ECO:0000313" key="4">
    <source>
        <dbReference type="Proteomes" id="UP000295788"/>
    </source>
</evidence>
<dbReference type="AlphaFoldDB" id="A0A4R3KDY2"/>
<dbReference type="SMART" id="SM00014">
    <property type="entry name" value="acidPPc"/>
    <property type="match status" value="1"/>
</dbReference>
<dbReference type="SUPFAM" id="SSF48317">
    <property type="entry name" value="Acid phosphatase/Vanadium-dependent haloperoxidase"/>
    <property type="match status" value="1"/>
</dbReference>
<dbReference type="Gene3D" id="1.20.144.10">
    <property type="entry name" value="Phosphatidic acid phosphatase type 2/haloperoxidase"/>
    <property type="match status" value="2"/>
</dbReference>